<dbReference type="Pfam" id="PF06574">
    <property type="entry name" value="FAD_syn"/>
    <property type="match status" value="1"/>
</dbReference>
<feature type="domain" description="Riboflavin kinase" evidence="16">
    <location>
        <begin position="183"/>
        <end position="320"/>
    </location>
</feature>
<dbReference type="InterPro" id="IPR015864">
    <property type="entry name" value="FAD_synthase"/>
</dbReference>
<dbReference type="FunFam" id="3.40.50.620:FF:000021">
    <property type="entry name" value="Riboflavin biosynthesis protein"/>
    <property type="match status" value="1"/>
</dbReference>
<evidence type="ECO:0000259" key="16">
    <source>
        <dbReference type="SMART" id="SM00904"/>
    </source>
</evidence>
<comment type="function">
    <text evidence="1">Catalyzes the phosphorylation of riboflavin to FMN followed by the adenylation of FMN to FAD.</text>
</comment>
<keyword evidence="7 15" id="KW-0548">Nucleotidyltransferase</keyword>
<protein>
    <recommendedName>
        <fullName evidence="15">Riboflavin biosynthesis protein</fullName>
    </recommendedName>
    <domain>
        <recommendedName>
            <fullName evidence="15">Riboflavin kinase</fullName>
            <ecNumber evidence="15">2.7.1.26</ecNumber>
        </recommendedName>
        <alternativeName>
            <fullName evidence="15">Flavokinase</fullName>
        </alternativeName>
    </domain>
    <domain>
        <recommendedName>
            <fullName evidence="15">FMN adenylyltransferase</fullName>
            <ecNumber evidence="15">2.7.7.2</ecNumber>
        </recommendedName>
        <alternativeName>
            <fullName evidence="15">FAD pyrophosphorylase</fullName>
        </alternativeName>
        <alternativeName>
            <fullName evidence="15">FAD synthase</fullName>
        </alternativeName>
    </domain>
</protein>
<dbReference type="EC" id="2.7.1.26" evidence="15"/>
<dbReference type="Pfam" id="PF01687">
    <property type="entry name" value="Flavokinase"/>
    <property type="match status" value="1"/>
</dbReference>
<dbReference type="KEGG" id="cliz:G7Y31_07360"/>
<evidence type="ECO:0000256" key="4">
    <source>
        <dbReference type="ARBA" id="ARBA00022630"/>
    </source>
</evidence>
<evidence type="ECO:0000256" key="8">
    <source>
        <dbReference type="ARBA" id="ARBA00022741"/>
    </source>
</evidence>
<comment type="catalytic activity">
    <reaction evidence="14 15">
        <text>FMN + ATP + H(+) = FAD + diphosphate</text>
        <dbReference type="Rhea" id="RHEA:17237"/>
        <dbReference type="ChEBI" id="CHEBI:15378"/>
        <dbReference type="ChEBI" id="CHEBI:30616"/>
        <dbReference type="ChEBI" id="CHEBI:33019"/>
        <dbReference type="ChEBI" id="CHEBI:57692"/>
        <dbReference type="ChEBI" id="CHEBI:58210"/>
        <dbReference type="EC" id="2.7.7.2"/>
    </reaction>
</comment>
<dbReference type="InterPro" id="IPR002606">
    <property type="entry name" value="Riboflavin_kinase_bac"/>
</dbReference>
<evidence type="ECO:0000256" key="2">
    <source>
        <dbReference type="ARBA" id="ARBA00004726"/>
    </source>
</evidence>
<dbReference type="EMBL" id="CP064954">
    <property type="protein sequence ID" value="QPK78390.1"/>
    <property type="molecule type" value="Genomic_DNA"/>
</dbReference>
<dbReference type="AlphaFoldDB" id="A0A7T0PAI5"/>
<evidence type="ECO:0000256" key="10">
    <source>
        <dbReference type="ARBA" id="ARBA00022827"/>
    </source>
</evidence>
<evidence type="ECO:0000256" key="11">
    <source>
        <dbReference type="ARBA" id="ARBA00022840"/>
    </source>
</evidence>
<dbReference type="Proteomes" id="UP000594681">
    <property type="component" value="Chromosome"/>
</dbReference>
<evidence type="ECO:0000256" key="5">
    <source>
        <dbReference type="ARBA" id="ARBA00022643"/>
    </source>
</evidence>
<evidence type="ECO:0000256" key="15">
    <source>
        <dbReference type="PIRNR" id="PIRNR004491"/>
    </source>
</evidence>
<keyword evidence="10 15" id="KW-0274">FAD</keyword>
<dbReference type="RefSeq" id="WP_165006704.1">
    <property type="nucleotide sequence ID" value="NZ_CP064954.1"/>
</dbReference>
<keyword evidence="8 15" id="KW-0547">Nucleotide-binding</keyword>
<dbReference type="PANTHER" id="PTHR22749">
    <property type="entry name" value="RIBOFLAVIN KINASE/FMN ADENYLYLTRANSFERASE"/>
    <property type="match status" value="1"/>
</dbReference>
<dbReference type="InterPro" id="IPR015865">
    <property type="entry name" value="Riboflavin_kinase_bac/euk"/>
</dbReference>
<dbReference type="SUPFAM" id="SSF52374">
    <property type="entry name" value="Nucleotidylyl transferase"/>
    <property type="match status" value="1"/>
</dbReference>
<evidence type="ECO:0000313" key="17">
    <source>
        <dbReference type="EMBL" id="QPK78390.1"/>
    </source>
</evidence>
<evidence type="ECO:0000256" key="9">
    <source>
        <dbReference type="ARBA" id="ARBA00022777"/>
    </source>
</evidence>
<dbReference type="InterPro" id="IPR023468">
    <property type="entry name" value="Riboflavin_kinase"/>
</dbReference>
<dbReference type="CDD" id="cd02064">
    <property type="entry name" value="FAD_synthetase_N"/>
    <property type="match status" value="1"/>
</dbReference>
<dbReference type="GO" id="GO:0009398">
    <property type="term" value="P:FMN biosynthetic process"/>
    <property type="evidence" value="ECO:0007669"/>
    <property type="project" value="UniProtKB-UniRule"/>
</dbReference>
<organism evidence="17 18">
    <name type="scientific">Corynebacterium lizhenjunii</name>
    <dbReference type="NCBI Taxonomy" id="2709394"/>
    <lineage>
        <taxon>Bacteria</taxon>
        <taxon>Bacillati</taxon>
        <taxon>Actinomycetota</taxon>
        <taxon>Actinomycetes</taxon>
        <taxon>Mycobacteriales</taxon>
        <taxon>Corynebacteriaceae</taxon>
        <taxon>Corynebacterium</taxon>
    </lineage>
</organism>
<dbReference type="Gene3D" id="3.40.50.620">
    <property type="entry name" value="HUPs"/>
    <property type="match status" value="1"/>
</dbReference>
<dbReference type="GO" id="GO:0008531">
    <property type="term" value="F:riboflavin kinase activity"/>
    <property type="evidence" value="ECO:0007669"/>
    <property type="project" value="UniProtKB-UniRule"/>
</dbReference>
<keyword evidence="18" id="KW-1185">Reference proteome</keyword>
<proteinExistence type="inferred from homology"/>
<accession>A0A7T0PAI5</accession>
<dbReference type="UniPathway" id="UPA00277">
    <property type="reaction ID" value="UER00407"/>
</dbReference>
<comment type="similarity">
    <text evidence="15">Belongs to the ribF family.</text>
</comment>
<dbReference type="GO" id="GO:0003919">
    <property type="term" value="F:FMN adenylyltransferase activity"/>
    <property type="evidence" value="ECO:0007669"/>
    <property type="project" value="UniProtKB-UniRule"/>
</dbReference>
<dbReference type="PIRSF" id="PIRSF004491">
    <property type="entry name" value="FAD_Synth"/>
    <property type="match status" value="1"/>
</dbReference>
<dbReference type="InterPro" id="IPR023465">
    <property type="entry name" value="Riboflavin_kinase_dom_sf"/>
</dbReference>
<comment type="catalytic activity">
    <reaction evidence="13 15">
        <text>riboflavin + ATP = FMN + ADP + H(+)</text>
        <dbReference type="Rhea" id="RHEA:14357"/>
        <dbReference type="ChEBI" id="CHEBI:15378"/>
        <dbReference type="ChEBI" id="CHEBI:30616"/>
        <dbReference type="ChEBI" id="CHEBI:57986"/>
        <dbReference type="ChEBI" id="CHEBI:58210"/>
        <dbReference type="ChEBI" id="CHEBI:456216"/>
        <dbReference type="EC" id="2.7.1.26"/>
    </reaction>
</comment>
<dbReference type="NCBIfam" id="TIGR00083">
    <property type="entry name" value="ribF"/>
    <property type="match status" value="1"/>
</dbReference>
<dbReference type="GO" id="GO:0009231">
    <property type="term" value="P:riboflavin biosynthetic process"/>
    <property type="evidence" value="ECO:0007669"/>
    <property type="project" value="InterPro"/>
</dbReference>
<sequence length="340" mass="36620">MDIWYGLEQLPPQVGPAVVSIGVFDGVHRGHQTLLTEAVARARATAKRAIMVTFDPHPVSIFLPSRAPLAVTTVDRRLELAEQLGIDGVLVIDFTRELAGLSPRDYVETLLVGALQATDVVVGRNFSFGAQAAGTAQTLAQLGKEYGFDVCIKDLLEDAGVKICSTYIRSQLASGDIRQANWALGRDFSVCGPVVRGAGRGGKELGFPTANQYFPDSIAIPTDGVYAGWFRVDDTAAGVDGNITPGRAYAAAISVGTNPTFGDEERSIESFVLDRDADLYGHDATVFFVDHLRPMVKFNSVDELLEAMRRDVATARKVLAQDARAKGWGPEQYFLLAGEG</sequence>
<evidence type="ECO:0000313" key="18">
    <source>
        <dbReference type="Proteomes" id="UP000594681"/>
    </source>
</evidence>
<dbReference type="FunFam" id="2.40.30.30:FF:000003">
    <property type="entry name" value="Riboflavin biosynthesis protein"/>
    <property type="match status" value="1"/>
</dbReference>
<dbReference type="Gene3D" id="2.40.30.30">
    <property type="entry name" value="Riboflavin kinase-like"/>
    <property type="match status" value="1"/>
</dbReference>
<keyword evidence="9 15" id="KW-0418">Kinase</keyword>
<keyword evidence="11 15" id="KW-0067">ATP-binding</keyword>
<reference evidence="17 18" key="1">
    <citation type="submission" date="2020-11" db="EMBL/GenBank/DDBJ databases">
        <title>Corynebacterium sp. ZJ-599.</title>
        <authorList>
            <person name="Zhou J."/>
        </authorList>
    </citation>
    <scope>NUCLEOTIDE SEQUENCE [LARGE SCALE GENOMIC DNA]</scope>
    <source>
        <strain evidence="17 18">ZJ-599</strain>
    </source>
</reference>
<dbReference type="InterPro" id="IPR014729">
    <property type="entry name" value="Rossmann-like_a/b/a_fold"/>
</dbReference>
<dbReference type="UniPathway" id="UPA00276">
    <property type="reaction ID" value="UER00406"/>
</dbReference>
<dbReference type="SUPFAM" id="SSF82114">
    <property type="entry name" value="Riboflavin kinase-like"/>
    <property type="match status" value="1"/>
</dbReference>
<evidence type="ECO:0000256" key="13">
    <source>
        <dbReference type="ARBA" id="ARBA00047880"/>
    </source>
</evidence>
<keyword evidence="5 15" id="KW-0288">FMN</keyword>
<dbReference type="PANTHER" id="PTHR22749:SF6">
    <property type="entry name" value="RIBOFLAVIN KINASE"/>
    <property type="match status" value="1"/>
</dbReference>
<evidence type="ECO:0000256" key="7">
    <source>
        <dbReference type="ARBA" id="ARBA00022695"/>
    </source>
</evidence>
<gene>
    <name evidence="17" type="ORF">G7Y31_07360</name>
</gene>
<dbReference type="GO" id="GO:0005524">
    <property type="term" value="F:ATP binding"/>
    <property type="evidence" value="ECO:0007669"/>
    <property type="project" value="UniProtKB-UniRule"/>
</dbReference>
<dbReference type="NCBIfam" id="NF004160">
    <property type="entry name" value="PRK05627.1-3"/>
    <property type="match status" value="1"/>
</dbReference>
<keyword evidence="4 15" id="KW-0285">Flavoprotein</keyword>
<dbReference type="SMART" id="SM00904">
    <property type="entry name" value="Flavokinase"/>
    <property type="match status" value="1"/>
</dbReference>
<evidence type="ECO:0000256" key="1">
    <source>
        <dbReference type="ARBA" id="ARBA00002121"/>
    </source>
</evidence>
<comment type="pathway">
    <text evidence="3 15">Cofactor biosynthesis; FMN biosynthesis; FMN from riboflavin (ATP route): step 1/1.</text>
</comment>
<name>A0A7T0PAI5_9CORY</name>
<dbReference type="GO" id="GO:0006747">
    <property type="term" value="P:FAD biosynthetic process"/>
    <property type="evidence" value="ECO:0007669"/>
    <property type="project" value="UniProtKB-UniRule"/>
</dbReference>
<keyword evidence="12" id="KW-0511">Multifunctional enzyme</keyword>
<comment type="pathway">
    <text evidence="2 15">Cofactor biosynthesis; FAD biosynthesis; FAD from FMN: step 1/1.</text>
</comment>
<evidence type="ECO:0000256" key="14">
    <source>
        <dbReference type="ARBA" id="ARBA00049494"/>
    </source>
</evidence>
<evidence type="ECO:0000256" key="12">
    <source>
        <dbReference type="ARBA" id="ARBA00023268"/>
    </source>
</evidence>
<keyword evidence="6 15" id="KW-0808">Transferase</keyword>
<evidence type="ECO:0000256" key="3">
    <source>
        <dbReference type="ARBA" id="ARBA00005201"/>
    </source>
</evidence>
<evidence type="ECO:0000256" key="6">
    <source>
        <dbReference type="ARBA" id="ARBA00022679"/>
    </source>
</evidence>
<dbReference type="EC" id="2.7.7.2" evidence="15"/>